<keyword evidence="1" id="KW-0812">Transmembrane</keyword>
<keyword evidence="3" id="KW-1185">Reference proteome</keyword>
<feature type="transmembrane region" description="Helical" evidence="1">
    <location>
        <begin position="127"/>
        <end position="144"/>
    </location>
</feature>
<evidence type="ECO:0000256" key="1">
    <source>
        <dbReference type="SAM" id="Phobius"/>
    </source>
</evidence>
<keyword evidence="1" id="KW-0472">Membrane</keyword>
<reference evidence="2 3" key="1">
    <citation type="submission" date="2019-02" db="EMBL/GenBank/DDBJ databases">
        <title>Deep-cultivation of Planctomycetes and their phenomic and genomic characterization uncovers novel biology.</title>
        <authorList>
            <person name="Wiegand S."/>
            <person name="Jogler M."/>
            <person name="Boedeker C."/>
            <person name="Pinto D."/>
            <person name="Vollmers J."/>
            <person name="Rivas-Marin E."/>
            <person name="Kohn T."/>
            <person name="Peeters S.H."/>
            <person name="Heuer A."/>
            <person name="Rast P."/>
            <person name="Oberbeckmann S."/>
            <person name="Bunk B."/>
            <person name="Jeske O."/>
            <person name="Meyerdierks A."/>
            <person name="Storesund J.E."/>
            <person name="Kallscheuer N."/>
            <person name="Luecker S."/>
            <person name="Lage O.M."/>
            <person name="Pohl T."/>
            <person name="Merkel B.J."/>
            <person name="Hornburger P."/>
            <person name="Mueller R.-W."/>
            <person name="Bruemmer F."/>
            <person name="Labrenz M."/>
            <person name="Spormann A.M."/>
            <person name="Op Den Camp H."/>
            <person name="Overmann J."/>
            <person name="Amann R."/>
            <person name="Jetten M.S.M."/>
            <person name="Mascher T."/>
            <person name="Medema M.H."/>
            <person name="Devos D.P."/>
            <person name="Kaster A.-K."/>
            <person name="Ovreas L."/>
            <person name="Rohde M."/>
            <person name="Galperin M.Y."/>
            <person name="Jogler C."/>
        </authorList>
    </citation>
    <scope>NUCLEOTIDE SEQUENCE [LARGE SCALE GENOMIC DNA]</scope>
    <source>
        <strain evidence="2 3">Pla100</strain>
    </source>
</reference>
<name>A0A5C5ZZF2_9BACT</name>
<organism evidence="2 3">
    <name type="scientific">Neorhodopirellula pilleata</name>
    <dbReference type="NCBI Taxonomy" id="2714738"/>
    <lineage>
        <taxon>Bacteria</taxon>
        <taxon>Pseudomonadati</taxon>
        <taxon>Planctomycetota</taxon>
        <taxon>Planctomycetia</taxon>
        <taxon>Pirellulales</taxon>
        <taxon>Pirellulaceae</taxon>
        <taxon>Neorhodopirellula</taxon>
    </lineage>
</organism>
<evidence type="ECO:0008006" key="4">
    <source>
        <dbReference type="Google" id="ProtNLM"/>
    </source>
</evidence>
<keyword evidence="1" id="KW-1133">Transmembrane helix</keyword>
<dbReference type="InterPro" id="IPR046487">
    <property type="entry name" value="DUF6580"/>
</dbReference>
<protein>
    <recommendedName>
        <fullName evidence="4">Cobalt transport protein CbiM</fullName>
    </recommendedName>
</protein>
<feature type="transmembrane region" description="Helical" evidence="1">
    <location>
        <begin position="183"/>
        <end position="206"/>
    </location>
</feature>
<feature type="transmembrane region" description="Helical" evidence="1">
    <location>
        <begin position="212"/>
        <end position="228"/>
    </location>
</feature>
<feature type="transmembrane region" description="Helical" evidence="1">
    <location>
        <begin position="102"/>
        <end position="120"/>
    </location>
</feature>
<accession>A0A5C5ZZF2</accession>
<sequence>MVDCIERGKTFHSCGGATPPIYRFETIRSRCLHVQFPSTLMISMNKLSQSIIRAIRSFDTSHAVMLMAAVAVAVIARLLPHPPNFTPLAALGLFAGTVSRKPAMAAVAVVAAMLVSDAVIGFHSLMPLVYGCLLVNIAIGALWVRGSRSTDLTAGFATTGRIVSGTLMGSVLFFLVTNLGCFVAFYPTTLAGLIACYTAAIPFFQYTLAGDLVYTGALFGLFAAVALPRTRRVSLPRELSMAPAQN</sequence>
<feature type="transmembrane region" description="Helical" evidence="1">
    <location>
        <begin position="63"/>
        <end position="82"/>
    </location>
</feature>
<evidence type="ECO:0000313" key="2">
    <source>
        <dbReference type="EMBL" id="TWT92526.1"/>
    </source>
</evidence>
<feature type="transmembrane region" description="Helical" evidence="1">
    <location>
        <begin position="156"/>
        <end position="176"/>
    </location>
</feature>
<dbReference type="Proteomes" id="UP000316213">
    <property type="component" value="Unassembled WGS sequence"/>
</dbReference>
<dbReference type="Pfam" id="PF20221">
    <property type="entry name" value="DUF6580"/>
    <property type="match status" value="1"/>
</dbReference>
<gene>
    <name evidence="2" type="ORF">Pla100_45440</name>
</gene>
<comment type="caution">
    <text evidence="2">The sequence shown here is derived from an EMBL/GenBank/DDBJ whole genome shotgun (WGS) entry which is preliminary data.</text>
</comment>
<dbReference type="EMBL" id="SJPM01000011">
    <property type="protein sequence ID" value="TWT92526.1"/>
    <property type="molecule type" value="Genomic_DNA"/>
</dbReference>
<dbReference type="AlphaFoldDB" id="A0A5C5ZZF2"/>
<evidence type="ECO:0000313" key="3">
    <source>
        <dbReference type="Proteomes" id="UP000316213"/>
    </source>
</evidence>
<proteinExistence type="predicted"/>